<evidence type="ECO:0000313" key="9">
    <source>
        <dbReference type="EMBL" id="MFK7161796.1"/>
    </source>
</evidence>
<dbReference type="InterPro" id="IPR005101">
    <property type="entry name" value="Cryptochr/Photolyase_FAD-bd"/>
</dbReference>
<dbReference type="PANTHER" id="PTHR11455:SF9">
    <property type="entry name" value="CRYPTOCHROME CIRCADIAN CLOCK 5 ISOFORM X1"/>
    <property type="match status" value="1"/>
</dbReference>
<dbReference type="EMBL" id="JBANFI010000010">
    <property type="protein sequence ID" value="MFK7161796.1"/>
    <property type="molecule type" value="Genomic_DNA"/>
</dbReference>
<organism evidence="9 10">
    <name type="scientific">Marinospirillum alkalitolerans</name>
    <dbReference type="NCBI Taxonomy" id="3123374"/>
    <lineage>
        <taxon>Bacteria</taxon>
        <taxon>Pseudomonadati</taxon>
        <taxon>Pseudomonadota</taxon>
        <taxon>Gammaproteobacteria</taxon>
        <taxon>Oceanospirillales</taxon>
        <taxon>Oceanospirillaceae</taxon>
        <taxon>Marinospirillum</taxon>
    </lineage>
</organism>
<reference evidence="9 10" key="1">
    <citation type="submission" date="2024-02" db="EMBL/GenBank/DDBJ databases">
        <title>Marinospirillum sp. MEB 164 isolated from Lonar lake sediment.</title>
        <authorList>
            <person name="Joshi A."/>
            <person name="Thite S."/>
        </authorList>
    </citation>
    <scope>NUCLEOTIDE SEQUENCE [LARGE SCALE GENOMIC DNA]</scope>
    <source>
        <strain evidence="9 10">MEB164</strain>
    </source>
</reference>
<evidence type="ECO:0000313" key="10">
    <source>
        <dbReference type="Proteomes" id="UP001621714"/>
    </source>
</evidence>
<dbReference type="Proteomes" id="UP001621714">
    <property type="component" value="Unassembled WGS sequence"/>
</dbReference>
<dbReference type="InterPro" id="IPR014729">
    <property type="entry name" value="Rossmann-like_a/b/a_fold"/>
</dbReference>
<sequence length="481" mass="54136">MPHLVWFRSDLRVQDHAALWAACQQDAPVVALFVLTPEQWRAHGWGARRVDWVLQHLKVLQAQLAELNIPLLTLECADFAALPTQLVAFCRQHQIQQIYSHEEYEWNERQRDQAVRDALAHHGISWSQWVDQVLVPPGALLTGQGRYYTVFTPFYRQWALRVQASLSAPLPAPSARKRTYPAPALALPSLEQWGWSTADLVATPAAGEAAALKALDDFCAQGLMDYQQQRDFPALAGTSGLSPWLAVGALSIRQCLDAALKHAGDLCWDKKSGLGTWVSELGWRDFYRHLLVGYPRVSRGRAFQQATEALAWRSLDNPKVARDFAAWKAGLTGFPLVDAAMRQLNQTGWMHNRLRMLVAMFLTKQLLIDWRHGEAYFMTQLLDGDLASNNGGWQWAASTGVDAAPYFRIFNPYSQSQKFDPDGEFIRRYLPELAGYHAKQIHQPPVGQGNLLGGDYPAPCVDLKLARQRVMQAFQALKEEG</sequence>
<dbReference type="Gene3D" id="1.25.40.80">
    <property type="match status" value="1"/>
</dbReference>
<evidence type="ECO:0000256" key="2">
    <source>
        <dbReference type="ARBA" id="ARBA00001974"/>
    </source>
</evidence>
<dbReference type="Gene3D" id="3.40.50.620">
    <property type="entry name" value="HUPs"/>
    <property type="match status" value="1"/>
</dbReference>
<evidence type="ECO:0000256" key="1">
    <source>
        <dbReference type="ARBA" id="ARBA00001932"/>
    </source>
</evidence>
<comment type="similarity">
    <text evidence="7">Belongs to the DNA photolyase family.</text>
</comment>
<dbReference type="PROSITE" id="PS00394">
    <property type="entry name" value="DNA_PHOTOLYASES_1_1"/>
    <property type="match status" value="1"/>
</dbReference>
<protein>
    <submittedName>
        <fullName evidence="9">Deoxyribodipyrimidine photo-lyase</fullName>
        <ecNumber evidence="9">4.1.99.3</ecNumber>
    </submittedName>
</protein>
<evidence type="ECO:0000256" key="5">
    <source>
        <dbReference type="ARBA" id="ARBA00022827"/>
    </source>
</evidence>
<dbReference type="SUPFAM" id="SSF52425">
    <property type="entry name" value="Cryptochrome/photolyase, N-terminal domain"/>
    <property type="match status" value="1"/>
</dbReference>
<dbReference type="Pfam" id="PF03441">
    <property type="entry name" value="FAD_binding_7"/>
    <property type="match status" value="1"/>
</dbReference>
<dbReference type="EC" id="4.1.99.3" evidence="9"/>
<dbReference type="PROSITE" id="PS51645">
    <property type="entry name" value="PHR_CRY_ALPHA_BETA"/>
    <property type="match status" value="1"/>
</dbReference>
<dbReference type="GO" id="GO:0003904">
    <property type="term" value="F:deoxyribodipyrimidine photo-lyase activity"/>
    <property type="evidence" value="ECO:0007669"/>
    <property type="project" value="UniProtKB-EC"/>
</dbReference>
<dbReference type="InterPro" id="IPR036155">
    <property type="entry name" value="Crypto/Photolyase_N_sf"/>
</dbReference>
<comment type="caution">
    <text evidence="9">The sequence shown here is derived from an EMBL/GenBank/DDBJ whole genome shotgun (WGS) entry which is preliminary data.</text>
</comment>
<dbReference type="Pfam" id="PF00875">
    <property type="entry name" value="DNA_photolyase"/>
    <property type="match status" value="1"/>
</dbReference>
<dbReference type="PANTHER" id="PTHR11455">
    <property type="entry name" value="CRYPTOCHROME"/>
    <property type="match status" value="1"/>
</dbReference>
<keyword evidence="6 7" id="KW-0157">Chromophore</keyword>
<dbReference type="NCBIfam" id="NF007955">
    <property type="entry name" value="PRK10674.1"/>
    <property type="match status" value="1"/>
</dbReference>
<keyword evidence="4 7" id="KW-0285">Flavoprotein</keyword>
<keyword evidence="10" id="KW-1185">Reference proteome</keyword>
<gene>
    <name evidence="9" type="primary">phrB</name>
    <name evidence="9" type="ORF">V6U78_12200</name>
</gene>
<dbReference type="SUPFAM" id="SSF48173">
    <property type="entry name" value="Cryptochrome/photolyase FAD-binding domain"/>
    <property type="match status" value="1"/>
</dbReference>
<dbReference type="RefSeq" id="WP_405341324.1">
    <property type="nucleotide sequence ID" value="NZ_JBANFI010000010.1"/>
</dbReference>
<comment type="cofactor">
    <cofactor evidence="2">
        <name>FAD</name>
        <dbReference type="ChEBI" id="CHEBI:57692"/>
    </cofactor>
</comment>
<accession>A0ABW8Q0Q9</accession>
<dbReference type="InterPro" id="IPR018394">
    <property type="entry name" value="DNA_photolyase_1_CS_C"/>
</dbReference>
<comment type="cofactor">
    <cofactor evidence="1">
        <name>(6R)-5,10-methylene-5,6,7,8-tetrahydrofolate</name>
        <dbReference type="ChEBI" id="CHEBI:15636"/>
    </cofactor>
</comment>
<comment type="similarity">
    <text evidence="3">Belongs to the DNA photolyase class-1 family.</text>
</comment>
<evidence type="ECO:0000256" key="6">
    <source>
        <dbReference type="ARBA" id="ARBA00022991"/>
    </source>
</evidence>
<dbReference type="InterPro" id="IPR002081">
    <property type="entry name" value="Cryptochrome/DNA_photolyase_1"/>
</dbReference>
<evidence type="ECO:0000256" key="7">
    <source>
        <dbReference type="RuleBase" id="RU004182"/>
    </source>
</evidence>
<keyword evidence="9" id="KW-0456">Lyase</keyword>
<keyword evidence="5 7" id="KW-0274">FAD</keyword>
<proteinExistence type="inferred from homology"/>
<dbReference type="Gene3D" id="1.10.579.10">
    <property type="entry name" value="DNA Cyclobutane Dipyrimidine Photolyase, subunit A, domain 3"/>
    <property type="match status" value="1"/>
</dbReference>
<dbReference type="InterPro" id="IPR036134">
    <property type="entry name" value="Crypto/Photolyase_FAD-like_sf"/>
</dbReference>
<evidence type="ECO:0000256" key="3">
    <source>
        <dbReference type="ARBA" id="ARBA00005862"/>
    </source>
</evidence>
<dbReference type="PRINTS" id="PR00147">
    <property type="entry name" value="DNAPHOTLYASE"/>
</dbReference>
<evidence type="ECO:0000256" key="4">
    <source>
        <dbReference type="ARBA" id="ARBA00022630"/>
    </source>
</evidence>
<feature type="domain" description="Photolyase/cryptochrome alpha/beta" evidence="8">
    <location>
        <begin position="1"/>
        <end position="134"/>
    </location>
</feature>
<dbReference type="InterPro" id="IPR006050">
    <property type="entry name" value="DNA_photolyase_N"/>
</dbReference>
<evidence type="ECO:0000259" key="8">
    <source>
        <dbReference type="PROSITE" id="PS51645"/>
    </source>
</evidence>
<name>A0ABW8Q0Q9_9GAMM</name>